<protein>
    <submittedName>
        <fullName evidence="2 3">Outer membrane protein</fullName>
    </submittedName>
</protein>
<dbReference type="PANTHER" id="PTHR36920">
    <property type="match status" value="1"/>
</dbReference>
<reference evidence="2 4" key="1">
    <citation type="submission" date="2017-07" db="EMBL/GenBank/DDBJ databases">
        <title>Tamlnaduibacter salinus (Mi-7) genome sequencing.</title>
        <authorList>
            <person name="Verma A."/>
            <person name="Krishnamurthi S."/>
        </authorList>
    </citation>
    <scope>NUCLEOTIDE SEQUENCE [LARGE SCALE GENOMIC DNA]</scope>
    <source>
        <strain evidence="2 4">Mi-7</strain>
    </source>
</reference>
<proteinExistence type="predicted"/>
<keyword evidence="1" id="KW-0732">Signal</keyword>
<dbReference type="RefSeq" id="WP_095612165.1">
    <property type="nucleotide sequence ID" value="NZ_NMPM01000106.1"/>
</dbReference>
<dbReference type="PANTHER" id="PTHR36920:SF1">
    <property type="entry name" value="OUTER MEMBRANE PROTEIN W"/>
    <property type="match status" value="1"/>
</dbReference>
<keyword evidence="4" id="KW-1185">Reference proteome</keyword>
<dbReference type="Proteomes" id="UP000245887">
    <property type="component" value="Unassembled WGS sequence"/>
</dbReference>
<gene>
    <name evidence="3" type="ORF">C8D92_11050</name>
    <name evidence="2" type="ORF">CF392_14530</name>
</gene>
<accession>A0A2A2HZI8</accession>
<dbReference type="EMBL" id="NMPM01000106">
    <property type="protein sequence ID" value="PAV24742.1"/>
    <property type="molecule type" value="Genomic_DNA"/>
</dbReference>
<sequence>MKARHSIAIAVPMLLTSLPALAYESGDVIIRGGIAHVQPHENSSAIRITQPNLGEVPGSRVSVDSNTQLGLAGTYMVSNHWGVELLASTPFSHDIDAAGSLSGAGKLADIKHLPPTVSLQYYPMDSQSRFQPYAGVGLNYTIFFDEQTTSTLTNSIGALGDLASGQNLGVTASSTSLDLDNSLGVAVEVGADYAITERLGLNAGVWWVDLDTTGTIDAQTNIGPVTSEVDVDIDPLVYMIGARYRF</sequence>
<feature type="chain" id="PRO_5036315145" evidence="1">
    <location>
        <begin position="23"/>
        <end position="246"/>
    </location>
</feature>
<dbReference type="Gene3D" id="2.40.160.20">
    <property type="match status" value="1"/>
</dbReference>
<dbReference type="AlphaFoldDB" id="A0A2A2HZI8"/>
<dbReference type="EMBL" id="QEKQ01000010">
    <property type="protein sequence ID" value="PVY70020.1"/>
    <property type="molecule type" value="Genomic_DNA"/>
</dbReference>
<name>A0A2A2HZI8_9GAMM</name>
<dbReference type="Pfam" id="PF03922">
    <property type="entry name" value="OmpW"/>
    <property type="match status" value="1"/>
</dbReference>
<evidence type="ECO:0000313" key="2">
    <source>
        <dbReference type="EMBL" id="PAV24742.1"/>
    </source>
</evidence>
<evidence type="ECO:0000313" key="5">
    <source>
        <dbReference type="Proteomes" id="UP000245887"/>
    </source>
</evidence>
<feature type="signal peptide" evidence="1">
    <location>
        <begin position="1"/>
        <end position="22"/>
    </location>
</feature>
<dbReference type="InterPro" id="IPR011250">
    <property type="entry name" value="OMP/PagP_B-barrel"/>
</dbReference>
<dbReference type="InterPro" id="IPR005618">
    <property type="entry name" value="OMPW"/>
</dbReference>
<organism evidence="2 4">
    <name type="scientific">Tamilnaduibacter salinus</name>
    <dbReference type="NCBI Taxonomy" id="1484056"/>
    <lineage>
        <taxon>Bacteria</taxon>
        <taxon>Pseudomonadati</taxon>
        <taxon>Pseudomonadota</taxon>
        <taxon>Gammaproteobacteria</taxon>
        <taxon>Pseudomonadales</taxon>
        <taxon>Marinobacteraceae</taxon>
        <taxon>Tamilnaduibacter</taxon>
    </lineage>
</organism>
<evidence type="ECO:0000256" key="1">
    <source>
        <dbReference type="SAM" id="SignalP"/>
    </source>
</evidence>
<dbReference type="OrthoDB" id="9807574at2"/>
<reference evidence="3 5" key="2">
    <citation type="submission" date="2018-04" db="EMBL/GenBank/DDBJ databases">
        <title>Genomic Encyclopedia of Type Strains, Phase IV (KMG-IV): sequencing the most valuable type-strain genomes for metagenomic binning, comparative biology and taxonomic classification.</title>
        <authorList>
            <person name="Goeker M."/>
        </authorList>
    </citation>
    <scope>NUCLEOTIDE SEQUENCE [LARGE SCALE GENOMIC DNA]</scope>
    <source>
        <strain evidence="3 5">DSM 28688</strain>
    </source>
</reference>
<comment type="caution">
    <text evidence="2">The sequence shown here is derived from an EMBL/GenBank/DDBJ whole genome shotgun (WGS) entry which is preliminary data.</text>
</comment>
<dbReference type="GO" id="GO:0055085">
    <property type="term" value="P:transmembrane transport"/>
    <property type="evidence" value="ECO:0007669"/>
    <property type="project" value="TreeGrafter"/>
</dbReference>
<dbReference type="GO" id="GO:0019867">
    <property type="term" value="C:outer membrane"/>
    <property type="evidence" value="ECO:0007669"/>
    <property type="project" value="InterPro"/>
</dbReference>
<evidence type="ECO:0000313" key="4">
    <source>
        <dbReference type="Proteomes" id="UP000218332"/>
    </source>
</evidence>
<dbReference type="Proteomes" id="UP000218332">
    <property type="component" value="Unassembled WGS sequence"/>
</dbReference>
<dbReference type="SUPFAM" id="SSF56925">
    <property type="entry name" value="OMPA-like"/>
    <property type="match status" value="1"/>
</dbReference>
<evidence type="ECO:0000313" key="3">
    <source>
        <dbReference type="EMBL" id="PVY70020.1"/>
    </source>
</evidence>